<evidence type="ECO:0000256" key="1">
    <source>
        <dbReference type="SAM" id="Coils"/>
    </source>
</evidence>
<name>A0A8S3GQW7_9BILA</name>
<comment type="caution">
    <text evidence="2">The sequence shown here is derived from an EMBL/GenBank/DDBJ whole genome shotgun (WGS) entry which is preliminary data.</text>
</comment>
<reference evidence="2" key="1">
    <citation type="submission" date="2021-02" db="EMBL/GenBank/DDBJ databases">
        <authorList>
            <person name="Nowell W R."/>
        </authorList>
    </citation>
    <scope>NUCLEOTIDE SEQUENCE</scope>
</reference>
<gene>
    <name evidence="2" type="ORF">SMN809_LOCUS65678</name>
</gene>
<sequence>DTGGGKFDLLSSSPSPPLKKYSDLTFRKVRRHVLQLNQRWKNANSNVRQRLNSLQRVQTTVEELRRKCDQLHAHLLDIELAHVQQTQIRSLNSEQVPVEIEETKHLLSTLMSCKTSIDDIQQLSKTIENDFDIHTINHVHELNQRFDKN</sequence>
<evidence type="ECO:0000313" key="2">
    <source>
        <dbReference type="EMBL" id="CAF5171221.1"/>
    </source>
</evidence>
<dbReference type="AlphaFoldDB" id="A0A8S3GQW7"/>
<organism evidence="2 3">
    <name type="scientific">Rotaria magnacalcarata</name>
    <dbReference type="NCBI Taxonomy" id="392030"/>
    <lineage>
        <taxon>Eukaryota</taxon>
        <taxon>Metazoa</taxon>
        <taxon>Spiralia</taxon>
        <taxon>Gnathifera</taxon>
        <taxon>Rotifera</taxon>
        <taxon>Eurotatoria</taxon>
        <taxon>Bdelloidea</taxon>
        <taxon>Philodinida</taxon>
        <taxon>Philodinidae</taxon>
        <taxon>Rotaria</taxon>
    </lineage>
</organism>
<accession>A0A8S3GQW7</accession>
<dbReference type="SUPFAM" id="SSF46966">
    <property type="entry name" value="Spectrin repeat"/>
    <property type="match status" value="1"/>
</dbReference>
<dbReference type="EMBL" id="CAJOBI010311809">
    <property type="protein sequence ID" value="CAF5171221.1"/>
    <property type="molecule type" value="Genomic_DNA"/>
</dbReference>
<proteinExistence type="predicted"/>
<feature type="non-terminal residue" evidence="2">
    <location>
        <position position="1"/>
    </location>
</feature>
<dbReference type="Proteomes" id="UP000676336">
    <property type="component" value="Unassembled WGS sequence"/>
</dbReference>
<dbReference type="Gene3D" id="1.20.58.60">
    <property type="match status" value="1"/>
</dbReference>
<protein>
    <submittedName>
        <fullName evidence="2">Uncharacterized protein</fullName>
    </submittedName>
</protein>
<feature type="coiled-coil region" evidence="1">
    <location>
        <begin position="37"/>
        <end position="81"/>
    </location>
</feature>
<evidence type="ECO:0000313" key="3">
    <source>
        <dbReference type="Proteomes" id="UP000676336"/>
    </source>
</evidence>
<keyword evidence="1" id="KW-0175">Coiled coil</keyword>